<evidence type="ECO:0000259" key="2">
    <source>
        <dbReference type="PROSITE" id="PS51205"/>
    </source>
</evidence>
<evidence type="ECO:0000313" key="4">
    <source>
        <dbReference type="Proteomes" id="UP000054937"/>
    </source>
</evidence>
<proteinExistence type="predicted"/>
<dbReference type="EMBL" id="LDAU01000146">
    <property type="protein sequence ID" value="KRX03017.1"/>
    <property type="molecule type" value="Genomic_DNA"/>
</dbReference>
<dbReference type="PROSITE" id="PS51205">
    <property type="entry name" value="VPS9"/>
    <property type="match status" value="1"/>
</dbReference>
<keyword evidence="4" id="KW-1185">Reference proteome</keyword>
<dbReference type="AlphaFoldDB" id="A0A0V0QKZ7"/>
<dbReference type="OrthoDB" id="287351at2759"/>
<dbReference type="InterPro" id="IPR003123">
    <property type="entry name" value="VPS9"/>
</dbReference>
<dbReference type="InterPro" id="IPR037191">
    <property type="entry name" value="VPS9_dom_sf"/>
</dbReference>
<dbReference type="InterPro" id="IPR051248">
    <property type="entry name" value="UPF0507/Ank_repeat_27"/>
</dbReference>
<feature type="compositionally biased region" description="Low complexity" evidence="1">
    <location>
        <begin position="125"/>
        <end position="137"/>
    </location>
</feature>
<comment type="caution">
    <text evidence="3">The sequence shown here is derived from an EMBL/GenBank/DDBJ whole genome shotgun (WGS) entry which is preliminary data.</text>
</comment>
<dbReference type="Pfam" id="PF02204">
    <property type="entry name" value="VPS9"/>
    <property type="match status" value="1"/>
</dbReference>
<dbReference type="InParanoid" id="A0A0V0QKZ7"/>
<evidence type="ECO:0000256" key="1">
    <source>
        <dbReference type="SAM" id="MobiDB-lite"/>
    </source>
</evidence>
<accession>A0A0V0QKZ7</accession>
<dbReference type="Gene3D" id="1.20.1050.80">
    <property type="entry name" value="VPS9 domain"/>
    <property type="match status" value="1"/>
</dbReference>
<evidence type="ECO:0000313" key="3">
    <source>
        <dbReference type="EMBL" id="KRX03017.1"/>
    </source>
</evidence>
<reference evidence="3 4" key="1">
    <citation type="journal article" date="2015" name="Sci. Rep.">
        <title>Genome of the facultative scuticociliatosis pathogen Pseudocohnilembus persalinus provides insight into its virulence through horizontal gene transfer.</title>
        <authorList>
            <person name="Xiong J."/>
            <person name="Wang G."/>
            <person name="Cheng J."/>
            <person name="Tian M."/>
            <person name="Pan X."/>
            <person name="Warren A."/>
            <person name="Jiang C."/>
            <person name="Yuan D."/>
            <person name="Miao W."/>
        </authorList>
    </citation>
    <scope>NUCLEOTIDE SEQUENCE [LARGE SCALE GENOMIC DNA]</scope>
    <source>
        <strain evidence="3">36N120E</strain>
    </source>
</reference>
<name>A0A0V0QKZ7_PSEPJ</name>
<feature type="region of interest" description="Disordered" evidence="1">
    <location>
        <begin position="116"/>
        <end position="154"/>
    </location>
</feature>
<dbReference type="SUPFAM" id="SSF109993">
    <property type="entry name" value="VPS9 domain"/>
    <property type="match status" value="1"/>
</dbReference>
<organism evidence="3 4">
    <name type="scientific">Pseudocohnilembus persalinus</name>
    <name type="common">Ciliate</name>
    <dbReference type="NCBI Taxonomy" id="266149"/>
    <lineage>
        <taxon>Eukaryota</taxon>
        <taxon>Sar</taxon>
        <taxon>Alveolata</taxon>
        <taxon>Ciliophora</taxon>
        <taxon>Intramacronucleata</taxon>
        <taxon>Oligohymenophorea</taxon>
        <taxon>Scuticociliatia</taxon>
        <taxon>Philasterida</taxon>
        <taxon>Pseudocohnilembidae</taxon>
        <taxon>Pseudocohnilembus</taxon>
    </lineage>
</organism>
<dbReference type="PANTHER" id="PTHR24170:SF3">
    <property type="entry name" value="CHROMOSOME UNDETERMINED SCAFFOLD_166, WHOLE GENOME SHOTGUN SEQUENCE"/>
    <property type="match status" value="1"/>
</dbReference>
<feature type="domain" description="VPS9" evidence="2">
    <location>
        <begin position="1"/>
        <end position="92"/>
    </location>
</feature>
<sequence length="154" mass="17728">MILRASENIMKIITDYYNFFGAKFNNIVDADDLLSIYNYITLKSNVPNLATHCILIEKFSTNSTLNSLSGFYLTTIQASIDFLIADINEDFMQKNIQQKKDQYFSCLNELNNINEQQSKKKDELSSQNKKIKNSSQKNENENGIPAVQEYDDTQ</sequence>
<dbReference type="Proteomes" id="UP000054937">
    <property type="component" value="Unassembled WGS sequence"/>
</dbReference>
<dbReference type="PANTHER" id="PTHR24170">
    <property type="entry name" value="ANKYRIN REPEAT DOMAIN-CONTAINING PROTEIN 27"/>
    <property type="match status" value="1"/>
</dbReference>
<protein>
    <recommendedName>
        <fullName evidence="2">VPS9 domain-containing protein</fullName>
    </recommendedName>
</protein>
<gene>
    <name evidence="3" type="ORF">PPERSA_04812</name>
</gene>